<name>A0A1B7MZ16_9AGAM</name>
<reference evidence="2 3" key="1">
    <citation type="submission" date="2016-06" db="EMBL/GenBank/DDBJ databases">
        <title>Comparative genomics of the ectomycorrhizal sister species Rhizopogon vinicolor and Rhizopogon vesiculosus (Basidiomycota: Boletales) reveals a divergence of the mating type B locus.</title>
        <authorList>
            <consortium name="DOE Joint Genome Institute"/>
            <person name="Mujic A.B."/>
            <person name="Kuo A."/>
            <person name="Tritt A."/>
            <person name="Lipzen A."/>
            <person name="Chen C."/>
            <person name="Johnson J."/>
            <person name="Sharma A."/>
            <person name="Barry K."/>
            <person name="Grigoriev I.V."/>
            <person name="Spatafora J.W."/>
        </authorList>
    </citation>
    <scope>NUCLEOTIDE SEQUENCE [LARGE SCALE GENOMIC DNA]</scope>
    <source>
        <strain evidence="2 3">AM-OR11-026</strain>
    </source>
</reference>
<feature type="region of interest" description="Disordered" evidence="1">
    <location>
        <begin position="1"/>
        <end position="58"/>
    </location>
</feature>
<dbReference type="AlphaFoldDB" id="A0A1B7MZ16"/>
<gene>
    <name evidence="2" type="ORF">K503DRAFT_783323</name>
</gene>
<dbReference type="EMBL" id="KV448326">
    <property type="protein sequence ID" value="OAX37865.1"/>
    <property type="molecule type" value="Genomic_DNA"/>
</dbReference>
<dbReference type="InParanoid" id="A0A1B7MZ16"/>
<feature type="compositionally biased region" description="Basic and acidic residues" evidence="1">
    <location>
        <begin position="18"/>
        <end position="34"/>
    </location>
</feature>
<sequence>MSPTPTPADTAMLVDESPVPHEPGEIPLRADRGRPGPQPARRRGGRGRRPTTTTSGLKARVASTSSRGHFAGFTGQDVFTTIPTPLLEGGGDCCKDVEKKTSSRKGSMYFVIHTMIGFRSGQRYYLSTQYAKTKTVQHRKLGKLGKVNYSLGRQILFTNIQLDDFSLTLTRFLERIKIE</sequence>
<proteinExistence type="predicted"/>
<keyword evidence="3" id="KW-1185">Reference proteome</keyword>
<dbReference type="Proteomes" id="UP000092154">
    <property type="component" value="Unassembled WGS sequence"/>
</dbReference>
<feature type="compositionally biased region" description="Basic residues" evidence="1">
    <location>
        <begin position="40"/>
        <end position="49"/>
    </location>
</feature>
<organism evidence="2 3">
    <name type="scientific">Rhizopogon vinicolor AM-OR11-026</name>
    <dbReference type="NCBI Taxonomy" id="1314800"/>
    <lineage>
        <taxon>Eukaryota</taxon>
        <taxon>Fungi</taxon>
        <taxon>Dikarya</taxon>
        <taxon>Basidiomycota</taxon>
        <taxon>Agaricomycotina</taxon>
        <taxon>Agaricomycetes</taxon>
        <taxon>Agaricomycetidae</taxon>
        <taxon>Boletales</taxon>
        <taxon>Suillineae</taxon>
        <taxon>Rhizopogonaceae</taxon>
        <taxon>Rhizopogon</taxon>
    </lineage>
</organism>
<evidence type="ECO:0000313" key="3">
    <source>
        <dbReference type="Proteomes" id="UP000092154"/>
    </source>
</evidence>
<evidence type="ECO:0000313" key="2">
    <source>
        <dbReference type="EMBL" id="OAX37865.1"/>
    </source>
</evidence>
<evidence type="ECO:0000256" key="1">
    <source>
        <dbReference type="SAM" id="MobiDB-lite"/>
    </source>
</evidence>
<accession>A0A1B7MZ16</accession>
<protein>
    <submittedName>
        <fullName evidence="2">Uncharacterized protein</fullName>
    </submittedName>
</protein>